<dbReference type="GO" id="GO:0005524">
    <property type="term" value="F:ATP binding"/>
    <property type="evidence" value="ECO:0007669"/>
    <property type="project" value="UniProtKB-KW"/>
</dbReference>
<dbReference type="GO" id="GO:0009443">
    <property type="term" value="P:pyridoxal 5'-phosphate salvage"/>
    <property type="evidence" value="ECO:0007669"/>
    <property type="project" value="InterPro"/>
</dbReference>
<evidence type="ECO:0000256" key="13">
    <source>
        <dbReference type="ARBA" id="ARBA00047377"/>
    </source>
</evidence>
<evidence type="ECO:0000256" key="6">
    <source>
        <dbReference type="ARBA" id="ARBA00018134"/>
    </source>
</evidence>
<evidence type="ECO:0000256" key="3">
    <source>
        <dbReference type="ARBA" id="ARBA00005210"/>
    </source>
</evidence>
<organism evidence="16">
    <name type="scientific">Daphnia magna</name>
    <dbReference type="NCBI Taxonomy" id="35525"/>
    <lineage>
        <taxon>Eukaryota</taxon>
        <taxon>Metazoa</taxon>
        <taxon>Ecdysozoa</taxon>
        <taxon>Arthropoda</taxon>
        <taxon>Crustacea</taxon>
        <taxon>Branchiopoda</taxon>
        <taxon>Diplostraca</taxon>
        <taxon>Cladocera</taxon>
        <taxon>Anomopoda</taxon>
        <taxon>Daphniidae</taxon>
        <taxon>Daphnia</taxon>
    </lineage>
</organism>
<dbReference type="PANTHER" id="PTHR10534">
    <property type="entry name" value="PYRIDOXAL KINASE"/>
    <property type="match status" value="1"/>
</dbReference>
<reference evidence="17 18" key="2">
    <citation type="submission" date="2016-03" db="EMBL/GenBank/DDBJ databases">
        <title>EvidentialGene: Evidence-directed Construction of Genes on Genomes.</title>
        <authorList>
            <person name="Gilbert D.G."/>
            <person name="Choi J.-H."/>
            <person name="Mockaitis K."/>
            <person name="Colbourne J."/>
            <person name="Pfrender M."/>
        </authorList>
    </citation>
    <scope>NUCLEOTIDE SEQUENCE [LARGE SCALE GENOMIC DNA]</scope>
    <source>
        <strain evidence="17 18">Xinb3</strain>
        <tissue evidence="17">Complete organism</tissue>
    </source>
</reference>
<accession>A0A0P6JAL2</accession>
<evidence type="ECO:0000256" key="10">
    <source>
        <dbReference type="ARBA" id="ARBA00022840"/>
    </source>
</evidence>
<evidence type="ECO:0000256" key="4">
    <source>
        <dbReference type="ARBA" id="ARBA00008805"/>
    </source>
</evidence>
<dbReference type="InterPro" id="IPR004625">
    <property type="entry name" value="PyrdxlKinase"/>
</dbReference>
<keyword evidence="18" id="KW-1185">Reference proteome</keyword>
<proteinExistence type="inferred from homology"/>
<feature type="domain" description="Pyridoxamine kinase/Phosphomethylpyrimidine kinase" evidence="15">
    <location>
        <begin position="80"/>
        <end position="237"/>
    </location>
</feature>
<dbReference type="UniPathway" id="UPA01068">
    <property type="reaction ID" value="UER00298"/>
</dbReference>
<dbReference type="AlphaFoldDB" id="A0A0P6JAL2"/>
<evidence type="ECO:0000313" key="17">
    <source>
        <dbReference type="EMBL" id="KZS20771.1"/>
    </source>
</evidence>
<comment type="catalytic activity">
    <reaction evidence="14">
        <text>pyridoxine + ATP = pyridoxine 5'-phosphate + ADP + H(+)</text>
        <dbReference type="Rhea" id="RHEA:25108"/>
        <dbReference type="ChEBI" id="CHEBI:15378"/>
        <dbReference type="ChEBI" id="CHEBI:16709"/>
        <dbReference type="ChEBI" id="CHEBI:30616"/>
        <dbReference type="ChEBI" id="CHEBI:58589"/>
        <dbReference type="ChEBI" id="CHEBI:456216"/>
        <dbReference type="EC" id="2.7.1.35"/>
    </reaction>
    <physiologicalReaction direction="left-to-right" evidence="14">
        <dbReference type="Rhea" id="RHEA:25109"/>
    </physiologicalReaction>
</comment>
<keyword evidence="7" id="KW-0808">Transferase</keyword>
<comment type="pathway">
    <text evidence="1">Cofactor metabolism; pyridoxal 5'-phosphate salvage; pyridoxamine 5'-phosphate from pyridoxamine: step 1/1.</text>
</comment>
<evidence type="ECO:0000313" key="16">
    <source>
        <dbReference type="EMBL" id="JAN84526.1"/>
    </source>
</evidence>
<dbReference type="GO" id="GO:0008478">
    <property type="term" value="F:pyridoxal kinase activity"/>
    <property type="evidence" value="ECO:0007669"/>
    <property type="project" value="UniProtKB-EC"/>
</dbReference>
<evidence type="ECO:0000256" key="5">
    <source>
        <dbReference type="ARBA" id="ARBA00012104"/>
    </source>
</evidence>
<dbReference type="InterPro" id="IPR013749">
    <property type="entry name" value="PM/HMP-P_kinase-1"/>
</dbReference>
<dbReference type="EMBL" id="GDIQ01010211">
    <property type="protein sequence ID" value="JAN84526.1"/>
    <property type="molecule type" value="Transcribed_RNA"/>
</dbReference>
<dbReference type="Proteomes" id="UP000076858">
    <property type="component" value="Unassembled WGS sequence"/>
</dbReference>
<dbReference type="Pfam" id="PF08543">
    <property type="entry name" value="Phos_pyr_kin"/>
    <property type="match status" value="1"/>
</dbReference>
<keyword evidence="8" id="KW-0547">Nucleotide-binding</keyword>
<evidence type="ECO:0000256" key="14">
    <source>
        <dbReference type="ARBA" id="ARBA00048524"/>
    </source>
</evidence>
<gene>
    <name evidence="17" type="ORF">APZ42_012432</name>
</gene>
<sequence length="304" mass="33291">MALPESSPQVLSIQSHVVAGYVGNKSAVFPLNVLGFEVHSINSVEFSNHTGYGKWKGQVLNAEELAELMSGLQINDLDNVSHLLTGYVGSASFLEQVYETVKQLKKKNPELVYVCDPVMGDNGQMYVPEELLEIYRDKLIPLADVITPNQFEVELLTGKTITSESDAIECMEMLHKMGVKVVVISSSVLGPSGCLTAFGSSQRSDSMEVWKLDIPRIPHLFTGTGDLFSALLLAWLHISNGDLSLAMVNSLGSLQEVLHRTSAYADAQVKLGKPYGAKLLELQLIQSKKDIENPPQTFKAIRLS</sequence>
<dbReference type="NCBIfam" id="TIGR00687">
    <property type="entry name" value="pyridox_kin"/>
    <property type="match status" value="1"/>
</dbReference>
<dbReference type="OrthoDB" id="2104723at2759"/>
<keyword evidence="10" id="KW-0067">ATP-binding</keyword>
<comment type="catalytic activity">
    <reaction evidence="13">
        <text>pyridoxal + ATP = pyridoxal 5'-phosphate + ADP + H(+)</text>
        <dbReference type="Rhea" id="RHEA:10224"/>
        <dbReference type="ChEBI" id="CHEBI:15378"/>
        <dbReference type="ChEBI" id="CHEBI:17310"/>
        <dbReference type="ChEBI" id="CHEBI:30616"/>
        <dbReference type="ChEBI" id="CHEBI:456216"/>
        <dbReference type="ChEBI" id="CHEBI:597326"/>
        <dbReference type="EC" id="2.7.1.35"/>
    </reaction>
    <physiologicalReaction direction="left-to-right" evidence="13">
        <dbReference type="Rhea" id="RHEA:10225"/>
    </physiologicalReaction>
</comment>
<evidence type="ECO:0000259" key="15">
    <source>
        <dbReference type="Pfam" id="PF08543"/>
    </source>
</evidence>
<name>A0A0P6JAL2_9CRUS</name>
<dbReference type="EMBL" id="LRGB01000115">
    <property type="protein sequence ID" value="KZS20771.1"/>
    <property type="molecule type" value="Genomic_DNA"/>
</dbReference>
<dbReference type="Gene3D" id="3.40.1190.20">
    <property type="match status" value="1"/>
</dbReference>
<evidence type="ECO:0000256" key="12">
    <source>
        <dbReference type="ARBA" id="ARBA00047310"/>
    </source>
</evidence>
<evidence type="ECO:0000256" key="8">
    <source>
        <dbReference type="ARBA" id="ARBA00022741"/>
    </source>
</evidence>
<comment type="similarity">
    <text evidence="4">Belongs to the pyridoxine kinase family.</text>
</comment>
<dbReference type="EC" id="2.7.1.35" evidence="5"/>
<evidence type="ECO:0000256" key="9">
    <source>
        <dbReference type="ARBA" id="ARBA00022777"/>
    </source>
</evidence>
<dbReference type="STRING" id="35525.A0A0P6JAL2"/>
<comment type="catalytic activity">
    <reaction evidence="12">
        <text>pyridoxamine + ATP = pyridoxamine 5'-phosphate + ADP + H(+)</text>
        <dbReference type="Rhea" id="RHEA:25104"/>
        <dbReference type="ChEBI" id="CHEBI:15378"/>
        <dbReference type="ChEBI" id="CHEBI:30616"/>
        <dbReference type="ChEBI" id="CHEBI:57761"/>
        <dbReference type="ChEBI" id="CHEBI:58451"/>
        <dbReference type="ChEBI" id="CHEBI:456216"/>
        <dbReference type="EC" id="2.7.1.35"/>
    </reaction>
    <physiologicalReaction direction="left-to-right" evidence="12">
        <dbReference type="Rhea" id="RHEA:25105"/>
    </physiologicalReaction>
</comment>
<evidence type="ECO:0000256" key="2">
    <source>
        <dbReference type="ARBA" id="ARBA00004835"/>
    </source>
</evidence>
<dbReference type="GO" id="GO:0005829">
    <property type="term" value="C:cytosol"/>
    <property type="evidence" value="ECO:0007669"/>
    <property type="project" value="TreeGrafter"/>
</dbReference>
<evidence type="ECO:0000256" key="1">
    <source>
        <dbReference type="ARBA" id="ARBA00004750"/>
    </source>
</evidence>
<comment type="pathway">
    <text evidence="3">Cofactor metabolism; pyridoxal 5'-phosphate salvage; pyridoxal 5'-phosphate from pyridoxal: step 1/1.</text>
</comment>
<dbReference type="CDD" id="cd01173">
    <property type="entry name" value="pyridoxal_pyridoxamine_kinase"/>
    <property type="match status" value="1"/>
</dbReference>
<reference evidence="16" key="1">
    <citation type="submission" date="2015-10" db="EMBL/GenBank/DDBJ databases">
        <title>EvidentialGene: Evidence-directed Construction of Complete mRNA Transcriptomes without Genomes.</title>
        <authorList>
            <person name="Gilbert D.G."/>
        </authorList>
    </citation>
    <scope>NUCLEOTIDE SEQUENCE</scope>
</reference>
<protein>
    <recommendedName>
        <fullName evidence="6">Pyridoxal kinase</fullName>
        <ecNumber evidence="5">2.7.1.35</ecNumber>
    </recommendedName>
    <alternativeName>
        <fullName evidence="11">Pyridoxine kinase</fullName>
    </alternativeName>
</protein>
<dbReference type="InterPro" id="IPR029056">
    <property type="entry name" value="Ribokinase-like"/>
</dbReference>
<evidence type="ECO:0000256" key="11">
    <source>
        <dbReference type="ARBA" id="ARBA00032808"/>
    </source>
</evidence>
<dbReference type="PANTHER" id="PTHR10534:SF2">
    <property type="entry name" value="PYRIDOXAL KINASE"/>
    <property type="match status" value="1"/>
</dbReference>
<dbReference type="SUPFAM" id="SSF53613">
    <property type="entry name" value="Ribokinase-like"/>
    <property type="match status" value="1"/>
</dbReference>
<evidence type="ECO:0000256" key="7">
    <source>
        <dbReference type="ARBA" id="ARBA00022679"/>
    </source>
</evidence>
<keyword evidence="9 16" id="KW-0418">Kinase</keyword>
<comment type="pathway">
    <text evidence="2">Cofactor metabolism; pyridoxal 5'-phosphate salvage; pyridoxine 5'-phosphate from pyridoxine: step 1/1.</text>
</comment>
<evidence type="ECO:0000313" key="18">
    <source>
        <dbReference type="Proteomes" id="UP000076858"/>
    </source>
</evidence>